<reference evidence="1 2" key="1">
    <citation type="submission" date="2020-08" db="EMBL/GenBank/DDBJ databases">
        <title>Genomic Encyclopedia of Type Strains, Phase IV (KMG-IV): sequencing the most valuable type-strain genomes for metagenomic binning, comparative biology and taxonomic classification.</title>
        <authorList>
            <person name="Goeker M."/>
        </authorList>
    </citation>
    <scope>NUCLEOTIDE SEQUENCE [LARGE SCALE GENOMIC DNA]</scope>
    <source>
        <strain evidence="1 2">DSM 12252</strain>
    </source>
</reference>
<protein>
    <submittedName>
        <fullName evidence="1">Uncharacterized protein</fullName>
    </submittedName>
</protein>
<comment type="caution">
    <text evidence="1">The sequence shown here is derived from an EMBL/GenBank/DDBJ whole genome shotgun (WGS) entry which is preliminary data.</text>
</comment>
<accession>A0A7W8DIF2</accession>
<name>A0A7W8DIF2_9BACT</name>
<evidence type="ECO:0000313" key="1">
    <source>
        <dbReference type="EMBL" id="MBB5030860.1"/>
    </source>
</evidence>
<organism evidence="1 2">
    <name type="scientific">Prosthecobacter vanneervenii</name>
    <dbReference type="NCBI Taxonomy" id="48466"/>
    <lineage>
        <taxon>Bacteria</taxon>
        <taxon>Pseudomonadati</taxon>
        <taxon>Verrucomicrobiota</taxon>
        <taxon>Verrucomicrobiia</taxon>
        <taxon>Verrucomicrobiales</taxon>
        <taxon>Verrucomicrobiaceae</taxon>
        <taxon>Prosthecobacter</taxon>
    </lineage>
</organism>
<gene>
    <name evidence="1" type="ORF">HNQ65_000414</name>
</gene>
<dbReference type="AlphaFoldDB" id="A0A7W8DIF2"/>
<dbReference type="Proteomes" id="UP000590740">
    <property type="component" value="Unassembled WGS sequence"/>
</dbReference>
<dbReference type="EMBL" id="JACHIG010000001">
    <property type="protein sequence ID" value="MBB5030860.1"/>
    <property type="molecule type" value="Genomic_DNA"/>
</dbReference>
<keyword evidence="2" id="KW-1185">Reference proteome</keyword>
<dbReference type="RefSeq" id="WP_184337812.1">
    <property type="nucleotide sequence ID" value="NZ_JACHIG010000001.1"/>
</dbReference>
<sequence>MPKVQAVRDFSVGHWENPFRDNPDLAGVAVQQFGECSYDQHHWEGRHPHEIYFFFWDGRVRQCGYEPDGTLLEDFWWPEDMRLKPHDPRWKKVDFSHGSDPMFKRHADPRI</sequence>
<proteinExistence type="predicted"/>
<evidence type="ECO:0000313" key="2">
    <source>
        <dbReference type="Proteomes" id="UP000590740"/>
    </source>
</evidence>